<dbReference type="InterPro" id="IPR001996">
    <property type="entry name" value="PTS_IIB_1"/>
</dbReference>
<evidence type="ECO:0000313" key="17">
    <source>
        <dbReference type="EMBL" id="MDP9801558.1"/>
    </source>
</evidence>
<protein>
    <submittedName>
        <fullName evidence="17">PTS system beta-glucosides-specific IIC component</fullName>
    </submittedName>
</protein>
<feature type="transmembrane region" description="Helical" evidence="13">
    <location>
        <begin position="187"/>
        <end position="208"/>
    </location>
</feature>
<dbReference type="InterPro" id="IPR018113">
    <property type="entry name" value="PTrfase_EIIB_Cys"/>
</dbReference>
<dbReference type="Proteomes" id="UP001235966">
    <property type="component" value="Unassembled WGS sequence"/>
</dbReference>
<evidence type="ECO:0000256" key="12">
    <source>
        <dbReference type="SAM" id="MobiDB-lite"/>
    </source>
</evidence>
<evidence type="ECO:0000256" key="7">
    <source>
        <dbReference type="ARBA" id="ARBA00022692"/>
    </source>
</evidence>
<gene>
    <name evidence="17" type="ORF">J2S49_001634</name>
</gene>
<evidence type="ECO:0000256" key="3">
    <source>
        <dbReference type="ARBA" id="ARBA00022475"/>
    </source>
</evidence>
<feature type="domain" description="PTS EIIB type-1" evidence="15">
    <location>
        <begin position="3"/>
        <end position="86"/>
    </location>
</feature>
<keyword evidence="9 13" id="KW-1133">Transmembrane helix</keyword>
<keyword evidence="10 13" id="KW-0472">Membrane</keyword>
<name>A0ABT9NDF7_9ACTO</name>
<keyword evidence="6" id="KW-0598">Phosphotransferase system</keyword>
<evidence type="ECO:0000256" key="5">
    <source>
        <dbReference type="ARBA" id="ARBA00022679"/>
    </source>
</evidence>
<comment type="subcellular location">
    <subcellularLocation>
        <location evidence="1">Cell membrane</location>
        <topology evidence="1">Multi-pass membrane protein</topology>
    </subcellularLocation>
</comment>
<evidence type="ECO:0000256" key="10">
    <source>
        <dbReference type="ARBA" id="ARBA00023136"/>
    </source>
</evidence>
<comment type="caution">
    <text evidence="17">The sequence shown here is derived from an EMBL/GenBank/DDBJ whole genome shotgun (WGS) entry which is preliminary data.</text>
</comment>
<dbReference type="RefSeq" id="WP_307014789.1">
    <property type="nucleotide sequence ID" value="NZ_JAUSQW010000001.1"/>
</dbReference>
<keyword evidence="5" id="KW-0808">Transferase</keyword>
<evidence type="ECO:0000259" key="14">
    <source>
        <dbReference type="PROSITE" id="PS51093"/>
    </source>
</evidence>
<feature type="transmembrane region" description="Helical" evidence="13">
    <location>
        <begin position="277"/>
        <end position="298"/>
    </location>
</feature>
<keyword evidence="7 13" id="KW-0812">Transmembrane</keyword>
<feature type="transmembrane region" description="Helical" evidence="13">
    <location>
        <begin position="162"/>
        <end position="180"/>
    </location>
</feature>
<organism evidence="17 18">
    <name type="scientific">Arcanobacterium wilhelmae</name>
    <dbReference type="NCBI Taxonomy" id="1803177"/>
    <lineage>
        <taxon>Bacteria</taxon>
        <taxon>Bacillati</taxon>
        <taxon>Actinomycetota</taxon>
        <taxon>Actinomycetes</taxon>
        <taxon>Actinomycetales</taxon>
        <taxon>Actinomycetaceae</taxon>
        <taxon>Arcanobacterium</taxon>
    </lineage>
</organism>
<dbReference type="InterPro" id="IPR001127">
    <property type="entry name" value="PTS_EIIA_1_perm"/>
</dbReference>
<keyword evidence="18" id="KW-1185">Reference proteome</keyword>
<dbReference type="Pfam" id="PF00367">
    <property type="entry name" value="PTS_EIIB"/>
    <property type="match status" value="1"/>
</dbReference>
<feature type="active site" description="Phosphocysteine intermediate; for EIIB activity" evidence="11">
    <location>
        <position position="25"/>
    </location>
</feature>
<keyword evidence="8" id="KW-0418">Kinase</keyword>
<proteinExistence type="predicted"/>
<dbReference type="PROSITE" id="PS51098">
    <property type="entry name" value="PTS_EIIB_TYPE_1"/>
    <property type="match status" value="1"/>
</dbReference>
<dbReference type="PROSITE" id="PS01035">
    <property type="entry name" value="PTS_EIIB_TYPE_1_CYS"/>
    <property type="match status" value="1"/>
</dbReference>
<dbReference type="InterPro" id="IPR036878">
    <property type="entry name" value="Glu_permease_IIB"/>
</dbReference>
<feature type="domain" description="PTS EIIC type-1" evidence="16">
    <location>
        <begin position="113"/>
        <end position="496"/>
    </location>
</feature>
<feature type="region of interest" description="Disordered" evidence="12">
    <location>
        <begin position="537"/>
        <end position="556"/>
    </location>
</feature>
<evidence type="ECO:0000256" key="6">
    <source>
        <dbReference type="ARBA" id="ARBA00022683"/>
    </source>
</evidence>
<dbReference type="PROSITE" id="PS51103">
    <property type="entry name" value="PTS_EIIC_TYPE_1"/>
    <property type="match status" value="1"/>
</dbReference>
<dbReference type="Pfam" id="PF00358">
    <property type="entry name" value="PTS_EIIA_1"/>
    <property type="match status" value="1"/>
</dbReference>
<feature type="transmembrane region" description="Helical" evidence="13">
    <location>
        <begin position="417"/>
        <end position="442"/>
    </location>
</feature>
<dbReference type="PROSITE" id="PS00371">
    <property type="entry name" value="PTS_EIIA_TYPE_1_HIS"/>
    <property type="match status" value="1"/>
</dbReference>
<feature type="transmembrane region" description="Helical" evidence="13">
    <location>
        <begin position="318"/>
        <end position="340"/>
    </location>
</feature>
<feature type="transmembrane region" description="Helical" evidence="13">
    <location>
        <begin position="123"/>
        <end position="142"/>
    </location>
</feature>
<sequence>MAKNSQQEVLDGIGGMENIATVIHCATRLRFQLKDNSAVNREKIAGAPDVIAAIPQAGDRYQVVVRGNVADYFSKFMALPAMRNFGRATDDELKEQLEKKGRGKSAVFNAFSEYLSDAIRPSLGVLLGASLVMALAIVLQWLGVPGFASTGRTPERWFVESLWAGVFFFLPVLVAYNASVKMKVDGWLGAAVMLALMTPFTGAIRTLAAHTSGGTAGLEELGSPAGTLSFTLDVFGLPLHLPSYGGRVLVPLAMVPVLAWLYHWLKRHLPETMQLMFVPFLTLLVMVPLTAFVIGPAFVWLGNEIGDMLGWVNRSAPYVFALSIPLLYPFIVPLGLHWPLNVLMLVNLSTLGFDFLQGPMGAWNFACYGAAAGVAIVAWRAKDHATRSTARSALWAGLIGGTSEPALYGVHLRYRRVYPALLVGCAAGGLSITIGGWLTGGVTTRAFVFSSLLTIPVFDPAGTYLIAIAVAFFVAMVGVLIVGYREPGEKPIFGASANGTRFRVGQLSPLMDDAGAPVTATAPAGVGVRQAPDVGGADVAGVPARTSGSDRSEAGAMSEAPVFADEGPGSGLAHAFPLPSQEGQVTGAANGLHASVYSPVDGRIVALEETSDAIFASRALGNGVGIVPASGEFSSPVAGVVTAVQPSGHAYGIRSDDGVEVLIHIGIDTVEMAGRGFTAHVERGQRVDVGDPLASADLAAIEAAGHSTTTFVVVTNTRALAQVTPEAPGEVAEGGAVIAVAL</sequence>
<dbReference type="PROSITE" id="PS51093">
    <property type="entry name" value="PTS_EIIA_TYPE_1"/>
    <property type="match status" value="1"/>
</dbReference>
<dbReference type="InterPro" id="IPR011055">
    <property type="entry name" value="Dup_hybrid_motif"/>
</dbReference>
<keyword evidence="3" id="KW-1003">Cell membrane</keyword>
<feature type="transmembrane region" description="Helical" evidence="13">
    <location>
        <begin position="361"/>
        <end position="381"/>
    </location>
</feature>
<reference evidence="17 18" key="1">
    <citation type="submission" date="2023-07" db="EMBL/GenBank/DDBJ databases">
        <title>Sequencing the genomes of 1000 actinobacteria strains.</title>
        <authorList>
            <person name="Klenk H.-P."/>
        </authorList>
    </citation>
    <scope>NUCLEOTIDE SEQUENCE [LARGE SCALE GENOMIC DNA]</scope>
    <source>
        <strain evidence="17 18">DSM 102162</strain>
    </source>
</reference>
<dbReference type="Gene3D" id="2.70.70.10">
    <property type="entry name" value="Glucose Permease (Domain IIA)"/>
    <property type="match status" value="1"/>
</dbReference>
<dbReference type="SUPFAM" id="SSF55604">
    <property type="entry name" value="Glucose permease domain IIB"/>
    <property type="match status" value="1"/>
</dbReference>
<dbReference type="PANTHER" id="PTHR30175">
    <property type="entry name" value="PHOSPHOTRANSFERASE SYSTEM TRANSPORT PROTEIN"/>
    <property type="match status" value="1"/>
</dbReference>
<evidence type="ECO:0000256" key="8">
    <source>
        <dbReference type="ARBA" id="ARBA00022777"/>
    </source>
</evidence>
<feature type="transmembrane region" description="Helical" evidence="13">
    <location>
        <begin position="462"/>
        <end position="484"/>
    </location>
</feature>
<evidence type="ECO:0000256" key="1">
    <source>
        <dbReference type="ARBA" id="ARBA00004651"/>
    </source>
</evidence>
<accession>A0ABT9NDF7</accession>
<dbReference type="CDD" id="cd00212">
    <property type="entry name" value="PTS_IIB_glc"/>
    <property type="match status" value="1"/>
</dbReference>
<evidence type="ECO:0000256" key="13">
    <source>
        <dbReference type="SAM" id="Phobius"/>
    </source>
</evidence>
<evidence type="ECO:0000259" key="16">
    <source>
        <dbReference type="PROSITE" id="PS51103"/>
    </source>
</evidence>
<feature type="domain" description="PTS EIIA type-1" evidence="14">
    <location>
        <begin position="612"/>
        <end position="716"/>
    </location>
</feature>
<dbReference type="Pfam" id="PF02378">
    <property type="entry name" value="PTS_EIIC"/>
    <property type="match status" value="1"/>
</dbReference>
<feature type="transmembrane region" description="Helical" evidence="13">
    <location>
        <begin position="244"/>
        <end position="265"/>
    </location>
</feature>
<dbReference type="SUPFAM" id="SSF51261">
    <property type="entry name" value="Duplicated hybrid motif"/>
    <property type="match status" value="1"/>
</dbReference>
<evidence type="ECO:0000256" key="2">
    <source>
        <dbReference type="ARBA" id="ARBA00022448"/>
    </source>
</evidence>
<keyword evidence="2" id="KW-0813">Transport</keyword>
<dbReference type="Gene3D" id="3.30.1360.60">
    <property type="entry name" value="Glucose permease domain IIB"/>
    <property type="match status" value="1"/>
</dbReference>
<evidence type="ECO:0000256" key="9">
    <source>
        <dbReference type="ARBA" id="ARBA00022989"/>
    </source>
</evidence>
<dbReference type="PANTHER" id="PTHR30175:SF1">
    <property type="entry name" value="PTS SYSTEM ARBUTIN-, CELLOBIOSE-, AND SALICIN-SPECIFIC EIIBC COMPONENT-RELATED"/>
    <property type="match status" value="1"/>
</dbReference>
<evidence type="ECO:0000256" key="11">
    <source>
        <dbReference type="PROSITE-ProRule" id="PRU00421"/>
    </source>
</evidence>
<evidence type="ECO:0000313" key="18">
    <source>
        <dbReference type="Proteomes" id="UP001235966"/>
    </source>
</evidence>
<dbReference type="InterPro" id="IPR050558">
    <property type="entry name" value="PTS_Sugar-Specific_Components"/>
</dbReference>
<dbReference type="EMBL" id="JAUSQW010000001">
    <property type="protein sequence ID" value="MDP9801558.1"/>
    <property type="molecule type" value="Genomic_DNA"/>
</dbReference>
<keyword evidence="4" id="KW-0762">Sugar transport</keyword>
<dbReference type="NCBIfam" id="TIGR00830">
    <property type="entry name" value="PTBA"/>
    <property type="match status" value="1"/>
</dbReference>
<dbReference type="InterPro" id="IPR013013">
    <property type="entry name" value="PTS_EIIC_1"/>
</dbReference>
<evidence type="ECO:0000256" key="4">
    <source>
        <dbReference type="ARBA" id="ARBA00022597"/>
    </source>
</evidence>
<evidence type="ECO:0000259" key="15">
    <source>
        <dbReference type="PROSITE" id="PS51098"/>
    </source>
</evidence>
<dbReference type="InterPro" id="IPR003352">
    <property type="entry name" value="PTS_EIIC"/>
</dbReference>